<dbReference type="AlphaFoldDB" id="A0A6L3T067"/>
<accession>A0A6L3T067</accession>
<evidence type="ECO:0000259" key="1">
    <source>
        <dbReference type="Pfam" id="PF06114"/>
    </source>
</evidence>
<proteinExistence type="predicted"/>
<dbReference type="OrthoDB" id="9796786at2"/>
<name>A0A6L3T067_9HYPH</name>
<protein>
    <submittedName>
        <fullName evidence="2">ImmA/IrrE family metallo-endopeptidase</fullName>
    </submittedName>
</protein>
<feature type="domain" description="IrrE N-terminal-like" evidence="1">
    <location>
        <begin position="255"/>
        <end position="332"/>
    </location>
</feature>
<dbReference type="InterPro" id="IPR010359">
    <property type="entry name" value="IrrE_HExxH"/>
</dbReference>
<organism evidence="2 3">
    <name type="scientific">Methylobacterium soli</name>
    <dbReference type="NCBI Taxonomy" id="553447"/>
    <lineage>
        <taxon>Bacteria</taxon>
        <taxon>Pseudomonadati</taxon>
        <taxon>Pseudomonadota</taxon>
        <taxon>Alphaproteobacteria</taxon>
        <taxon>Hyphomicrobiales</taxon>
        <taxon>Methylobacteriaceae</taxon>
        <taxon>Methylobacterium</taxon>
    </lineage>
</organism>
<dbReference type="Gene3D" id="1.10.10.2910">
    <property type="match status" value="1"/>
</dbReference>
<keyword evidence="3" id="KW-1185">Reference proteome</keyword>
<dbReference type="EMBL" id="VZZK01000030">
    <property type="protein sequence ID" value="KAB1076495.1"/>
    <property type="molecule type" value="Genomic_DNA"/>
</dbReference>
<dbReference type="Proteomes" id="UP000474159">
    <property type="component" value="Unassembled WGS sequence"/>
</dbReference>
<comment type="caution">
    <text evidence="2">The sequence shown here is derived from an EMBL/GenBank/DDBJ whole genome shotgun (WGS) entry which is preliminary data.</text>
</comment>
<evidence type="ECO:0000313" key="2">
    <source>
        <dbReference type="EMBL" id="KAB1076495.1"/>
    </source>
</evidence>
<dbReference type="Pfam" id="PF06114">
    <property type="entry name" value="Peptidase_M78"/>
    <property type="match status" value="1"/>
</dbReference>
<reference evidence="2 3" key="1">
    <citation type="submission" date="2019-09" db="EMBL/GenBank/DDBJ databases">
        <title>YIM 48816 draft genome.</title>
        <authorList>
            <person name="Jiang L."/>
        </authorList>
    </citation>
    <scope>NUCLEOTIDE SEQUENCE [LARGE SCALE GENOMIC DNA]</scope>
    <source>
        <strain evidence="2 3">YIM 48816</strain>
    </source>
</reference>
<sequence length="369" mass="40979">MIHEPALDRDWFSKPADSLLAMMQRKRLAPSDVARDLPGGLATLRGLLAGHVAIDEAVAGGLAATLGGTTTFWLRRQELYEASLGRVVDAVLASDGDAWLAMIPVPTSTGPATRGRTAGDRRRADVERRLVFFDVNGAEAWSRRYGTLRCETRFWESAAFEVHPGATAMWLRQGELEAALVSTDAWDPDGLSAAIGEIVELSRIGQPVRFLPRLRAMLARFGVALVVVRAPEGCRASGAARMLSPIKAMVLASFRHRSDDHFWFTLLHEIGHLLLHGGRTFIDEEGASDDELELEANTFAANHIIPHDRQQELASLRPDHESVIRFSRKLRVAPGLTVGQMQHRGLIQRNWLNKLRRTWTWEEINPALI</sequence>
<evidence type="ECO:0000313" key="3">
    <source>
        <dbReference type="Proteomes" id="UP000474159"/>
    </source>
</evidence>
<gene>
    <name evidence="2" type="ORF">F6X53_23205</name>
</gene>